<dbReference type="RefSeq" id="WP_184766864.1">
    <property type="nucleotide sequence ID" value="NZ_JACHGI010000001.1"/>
</dbReference>
<accession>A0A8E1WA79</accession>
<dbReference type="Proteomes" id="UP000532373">
    <property type="component" value="Unassembled WGS sequence"/>
</dbReference>
<gene>
    <name evidence="1" type="ORF">HNQ96_000095</name>
</gene>
<dbReference type="EMBL" id="JACHGI010000001">
    <property type="protein sequence ID" value="MBB6464248.1"/>
    <property type="molecule type" value="Genomic_DNA"/>
</dbReference>
<dbReference type="AlphaFoldDB" id="A0A8E1WA79"/>
<name>A0A8E1WA79_9HYPH</name>
<reference evidence="1 2" key="1">
    <citation type="submission" date="2020-08" db="EMBL/GenBank/DDBJ databases">
        <title>Genomic Encyclopedia of Type Strains, Phase IV (KMG-IV): sequencing the most valuable type-strain genomes for metagenomic binning, comparative biology and taxonomic classification.</title>
        <authorList>
            <person name="Goeker M."/>
        </authorList>
    </citation>
    <scope>NUCLEOTIDE SEQUENCE [LARGE SCALE GENOMIC DNA]</scope>
    <source>
        <strain evidence="1 2">DSM 17454</strain>
    </source>
</reference>
<evidence type="ECO:0000313" key="1">
    <source>
        <dbReference type="EMBL" id="MBB6464248.1"/>
    </source>
</evidence>
<comment type="caution">
    <text evidence="1">The sequence shown here is derived from an EMBL/GenBank/DDBJ whole genome shotgun (WGS) entry which is preliminary data.</text>
</comment>
<sequence length="59" mass="6712">MTRTTISSALRPLQTWLRLLVTSTRCGRRRGRFDPRDVSAHLNRDLGYLDGKEPAGSVR</sequence>
<proteinExistence type="predicted"/>
<organism evidence="1 2">
    <name type="scientific">Aminobacter carboxidus</name>
    <dbReference type="NCBI Taxonomy" id="376165"/>
    <lineage>
        <taxon>Bacteria</taxon>
        <taxon>Pseudomonadati</taxon>
        <taxon>Pseudomonadota</taxon>
        <taxon>Alphaproteobacteria</taxon>
        <taxon>Hyphomicrobiales</taxon>
        <taxon>Phyllobacteriaceae</taxon>
        <taxon>Aminobacter</taxon>
    </lineage>
</organism>
<protein>
    <submittedName>
        <fullName evidence="1">Uncharacterized protein</fullName>
    </submittedName>
</protein>
<evidence type="ECO:0000313" key="2">
    <source>
        <dbReference type="Proteomes" id="UP000532373"/>
    </source>
</evidence>